<dbReference type="STRING" id="6689.A0A3R7PVW3"/>
<dbReference type="Pfam" id="PF00685">
    <property type="entry name" value="Sulfotransfer_1"/>
    <property type="match status" value="1"/>
</dbReference>
<evidence type="ECO:0000256" key="1">
    <source>
        <dbReference type="SAM" id="MobiDB-lite"/>
    </source>
</evidence>
<organism evidence="3 4">
    <name type="scientific">Penaeus vannamei</name>
    <name type="common">Whiteleg shrimp</name>
    <name type="synonym">Litopenaeus vannamei</name>
    <dbReference type="NCBI Taxonomy" id="6689"/>
    <lineage>
        <taxon>Eukaryota</taxon>
        <taxon>Metazoa</taxon>
        <taxon>Ecdysozoa</taxon>
        <taxon>Arthropoda</taxon>
        <taxon>Crustacea</taxon>
        <taxon>Multicrustacea</taxon>
        <taxon>Malacostraca</taxon>
        <taxon>Eumalacostraca</taxon>
        <taxon>Eucarida</taxon>
        <taxon>Decapoda</taxon>
        <taxon>Dendrobranchiata</taxon>
        <taxon>Penaeoidea</taxon>
        <taxon>Penaeidae</taxon>
        <taxon>Penaeus</taxon>
    </lineage>
</organism>
<dbReference type="EMBL" id="QCYY01001346">
    <property type="protein sequence ID" value="ROT78689.1"/>
    <property type="molecule type" value="Genomic_DNA"/>
</dbReference>
<dbReference type="SUPFAM" id="SSF52540">
    <property type="entry name" value="P-loop containing nucleoside triphosphate hydrolases"/>
    <property type="match status" value="1"/>
</dbReference>
<sequence>MQKFTYDTSVSAANFTLILQTESAMPEHQLPVTLEEIPEEEMARYPVRRTKGVKTFVRTKPGGVLMPATYAHLAKRFYNLELRSDDVVVAAYPKSGTVWTAEVVWALLNPHALDTLEAKPHHHRATLLDMELPKQSPRKLKDKQSSPAKRILSLPRRSLAGGVMSAPAGRSGSVPQDPEDTPSHQSS</sequence>
<name>A0A3R7PVW3_PENVA</name>
<dbReference type="InterPro" id="IPR027417">
    <property type="entry name" value="P-loop_NTPase"/>
</dbReference>
<dbReference type="GO" id="GO:0008146">
    <property type="term" value="F:sulfotransferase activity"/>
    <property type="evidence" value="ECO:0007669"/>
    <property type="project" value="InterPro"/>
</dbReference>
<feature type="region of interest" description="Disordered" evidence="1">
    <location>
        <begin position="128"/>
        <end position="187"/>
    </location>
</feature>
<protein>
    <submittedName>
        <fullName evidence="3">Sulfotransferase</fullName>
    </submittedName>
</protein>
<reference evidence="3 4" key="1">
    <citation type="submission" date="2018-04" db="EMBL/GenBank/DDBJ databases">
        <authorList>
            <person name="Zhang X."/>
            <person name="Yuan J."/>
            <person name="Li F."/>
            <person name="Xiang J."/>
        </authorList>
    </citation>
    <scope>NUCLEOTIDE SEQUENCE [LARGE SCALE GENOMIC DNA]</scope>
    <source>
        <tissue evidence="3">Muscle</tissue>
    </source>
</reference>
<keyword evidence="3" id="KW-0808">Transferase</keyword>
<evidence type="ECO:0000313" key="4">
    <source>
        <dbReference type="Proteomes" id="UP000283509"/>
    </source>
</evidence>
<dbReference type="AlphaFoldDB" id="A0A3R7PVW3"/>
<dbReference type="Proteomes" id="UP000283509">
    <property type="component" value="Unassembled WGS sequence"/>
</dbReference>
<proteinExistence type="predicted"/>
<dbReference type="OrthoDB" id="205623at2759"/>
<feature type="domain" description="Sulfotransferase" evidence="2">
    <location>
        <begin position="85"/>
        <end position="153"/>
    </location>
</feature>
<comment type="caution">
    <text evidence="3">The sequence shown here is derived from an EMBL/GenBank/DDBJ whole genome shotgun (WGS) entry which is preliminary data.</text>
</comment>
<keyword evidence="4" id="KW-1185">Reference proteome</keyword>
<evidence type="ECO:0000259" key="2">
    <source>
        <dbReference type="Pfam" id="PF00685"/>
    </source>
</evidence>
<evidence type="ECO:0000313" key="3">
    <source>
        <dbReference type="EMBL" id="ROT78689.1"/>
    </source>
</evidence>
<dbReference type="Gene3D" id="3.40.50.300">
    <property type="entry name" value="P-loop containing nucleotide triphosphate hydrolases"/>
    <property type="match status" value="1"/>
</dbReference>
<gene>
    <name evidence="3" type="ORF">C7M84_002598</name>
</gene>
<accession>A0A3R7PVW3</accession>
<dbReference type="InterPro" id="IPR000863">
    <property type="entry name" value="Sulfotransferase_dom"/>
</dbReference>
<reference evidence="3 4" key="2">
    <citation type="submission" date="2019-01" db="EMBL/GenBank/DDBJ databases">
        <title>The decoding of complex shrimp genome reveals the adaptation for benthos swimmer, frequently molting mechanism and breeding impact on genome.</title>
        <authorList>
            <person name="Sun Y."/>
            <person name="Gao Y."/>
            <person name="Yu Y."/>
        </authorList>
    </citation>
    <scope>NUCLEOTIDE SEQUENCE [LARGE SCALE GENOMIC DNA]</scope>
    <source>
        <tissue evidence="3">Muscle</tissue>
    </source>
</reference>